<evidence type="ECO:0000313" key="3">
    <source>
        <dbReference type="Proteomes" id="UP000813461"/>
    </source>
</evidence>
<keyword evidence="3" id="KW-1185">Reference proteome</keyword>
<dbReference type="PANTHER" id="PTHR24148">
    <property type="entry name" value="ANKYRIN REPEAT DOMAIN-CONTAINING PROTEIN 39 HOMOLOG-RELATED"/>
    <property type="match status" value="1"/>
</dbReference>
<name>A0A8K0W163_9PLEO</name>
<dbReference type="Proteomes" id="UP000813461">
    <property type="component" value="Unassembled WGS sequence"/>
</dbReference>
<dbReference type="PANTHER" id="PTHR24148:SF64">
    <property type="entry name" value="HETEROKARYON INCOMPATIBILITY DOMAIN-CONTAINING PROTEIN"/>
    <property type="match status" value="1"/>
</dbReference>
<reference evidence="2" key="1">
    <citation type="journal article" date="2021" name="Nat. Commun.">
        <title>Genetic determinants of endophytism in the Arabidopsis root mycobiome.</title>
        <authorList>
            <person name="Mesny F."/>
            <person name="Miyauchi S."/>
            <person name="Thiergart T."/>
            <person name="Pickel B."/>
            <person name="Atanasova L."/>
            <person name="Karlsson M."/>
            <person name="Huettel B."/>
            <person name="Barry K.W."/>
            <person name="Haridas S."/>
            <person name="Chen C."/>
            <person name="Bauer D."/>
            <person name="Andreopoulos W."/>
            <person name="Pangilinan J."/>
            <person name="LaButti K."/>
            <person name="Riley R."/>
            <person name="Lipzen A."/>
            <person name="Clum A."/>
            <person name="Drula E."/>
            <person name="Henrissat B."/>
            <person name="Kohler A."/>
            <person name="Grigoriev I.V."/>
            <person name="Martin F.M."/>
            <person name="Hacquard S."/>
        </authorList>
    </citation>
    <scope>NUCLEOTIDE SEQUENCE</scope>
    <source>
        <strain evidence="2">MPI-SDFR-AT-0120</strain>
    </source>
</reference>
<feature type="domain" description="Heterokaryon incompatibility" evidence="1">
    <location>
        <begin position="16"/>
        <end position="124"/>
    </location>
</feature>
<gene>
    <name evidence="2" type="ORF">FB567DRAFT_519317</name>
</gene>
<dbReference type="InterPro" id="IPR052895">
    <property type="entry name" value="HetReg/Transcr_Mod"/>
</dbReference>
<dbReference type="Pfam" id="PF06985">
    <property type="entry name" value="HET"/>
    <property type="match status" value="1"/>
</dbReference>
<sequence length="562" mass="64527">MYSYLHMILHGAGDGEKVWYWIDSLCIDQDNMAERNAQIKIMGQIYRTAAQCDVWLGEEAEESWRAFRFLRFLDRKFHGSSSWPSVDWIEKILAPRTGNYRDDWNAVEKLFARPWWTRVWTVQEFILSKNVVFRCGTLEMPRSLFRNAIHVIWECRSNKLKSDGPWNRIRLHEWYAMFGEDEDTKSQGASLTATLAYLGNHQATDPRDRIYSLCSLAKDPEIAGTPDYNQTVETVYIDLVRSFIKVHKSLDIICFSSIFRDTNHTFTSLPSWVPDWRVTQNVLVGPLMVSQGTKSAIGNLRALHSLECTAIYSASLCVEPKVRFSPDLRKMTCRGIFLDRIDGLAGLPIIPWAECSRKADEMTQPTSPSSASKDPSRYVTSGTACDILMDVMRCLVLNREDHYFNHVFSDDDCLKQSASLLSRAANRDPSPHSAFRAWYAANRELCIHGWRLEDLTKKFLKAVDLKGDVRDLRLDSRVHDTLVKMKRRFIITNDGHLGMASSDARKGDFVGIMYGCSVPVVLRWSAEKEAFSFIGECYLHGFMNGKALTRHYDSRKREFGII</sequence>
<organism evidence="2 3">
    <name type="scientific">Paraphoma chrysanthemicola</name>
    <dbReference type="NCBI Taxonomy" id="798071"/>
    <lineage>
        <taxon>Eukaryota</taxon>
        <taxon>Fungi</taxon>
        <taxon>Dikarya</taxon>
        <taxon>Ascomycota</taxon>
        <taxon>Pezizomycotina</taxon>
        <taxon>Dothideomycetes</taxon>
        <taxon>Pleosporomycetidae</taxon>
        <taxon>Pleosporales</taxon>
        <taxon>Pleosporineae</taxon>
        <taxon>Phaeosphaeriaceae</taxon>
        <taxon>Paraphoma</taxon>
    </lineage>
</organism>
<evidence type="ECO:0000259" key="1">
    <source>
        <dbReference type="Pfam" id="PF06985"/>
    </source>
</evidence>
<dbReference type="AlphaFoldDB" id="A0A8K0W163"/>
<protein>
    <submittedName>
        <fullName evidence="2">Heterokaryon incompatibility protein-domain-containing protein</fullName>
    </submittedName>
</protein>
<dbReference type="OrthoDB" id="2504919at2759"/>
<dbReference type="EMBL" id="JAGMVJ010000005">
    <property type="protein sequence ID" value="KAH7090209.1"/>
    <property type="molecule type" value="Genomic_DNA"/>
</dbReference>
<evidence type="ECO:0000313" key="2">
    <source>
        <dbReference type="EMBL" id="KAH7090209.1"/>
    </source>
</evidence>
<dbReference type="InterPro" id="IPR010730">
    <property type="entry name" value="HET"/>
</dbReference>
<proteinExistence type="predicted"/>
<comment type="caution">
    <text evidence="2">The sequence shown here is derived from an EMBL/GenBank/DDBJ whole genome shotgun (WGS) entry which is preliminary data.</text>
</comment>
<dbReference type="Pfam" id="PF26639">
    <property type="entry name" value="Het-6_barrel"/>
    <property type="match status" value="1"/>
</dbReference>
<accession>A0A8K0W163</accession>